<feature type="region of interest" description="Disordered" evidence="6">
    <location>
        <begin position="458"/>
        <end position="482"/>
    </location>
</feature>
<evidence type="ECO:0000313" key="11">
    <source>
        <dbReference type="Proteomes" id="UP000658997"/>
    </source>
</evidence>
<feature type="compositionally biased region" description="Polar residues" evidence="6">
    <location>
        <begin position="512"/>
        <end position="522"/>
    </location>
</feature>
<dbReference type="InterPro" id="IPR036866">
    <property type="entry name" value="RibonucZ/Hydroxyglut_hydro"/>
</dbReference>
<dbReference type="GO" id="GO:0006303">
    <property type="term" value="P:double-strand break repair via nonhomologous end joining"/>
    <property type="evidence" value="ECO:0007669"/>
    <property type="project" value="TreeGrafter"/>
</dbReference>
<organism evidence="8 10">
    <name type="scientific">Ustilago bromivora</name>
    <dbReference type="NCBI Taxonomy" id="307758"/>
    <lineage>
        <taxon>Eukaryota</taxon>
        <taxon>Fungi</taxon>
        <taxon>Dikarya</taxon>
        <taxon>Basidiomycota</taxon>
        <taxon>Ustilaginomycotina</taxon>
        <taxon>Ustilaginomycetes</taxon>
        <taxon>Ustilaginales</taxon>
        <taxon>Ustilaginaceae</taxon>
        <taxon>Ustilago</taxon>
    </lineage>
</organism>
<dbReference type="GO" id="GO:0035312">
    <property type="term" value="F:5'-3' DNA exonuclease activity"/>
    <property type="evidence" value="ECO:0007669"/>
    <property type="project" value="TreeGrafter"/>
</dbReference>
<dbReference type="Pfam" id="PF07522">
    <property type="entry name" value="DRMBL"/>
    <property type="match status" value="1"/>
</dbReference>
<dbReference type="Proteomes" id="UP000658997">
    <property type="component" value="Unassembled WGS sequence"/>
</dbReference>
<feature type="compositionally biased region" description="Basic and acidic residues" evidence="6">
    <location>
        <begin position="458"/>
        <end position="469"/>
    </location>
</feature>
<feature type="compositionally biased region" description="Polar residues" evidence="6">
    <location>
        <begin position="638"/>
        <end position="647"/>
    </location>
</feature>
<reference evidence="8" key="2">
    <citation type="submission" date="2016-04" db="EMBL/GenBank/DDBJ databases">
        <authorList>
            <person name="Evans L.H."/>
            <person name="Alamgir A."/>
            <person name="Owens N."/>
            <person name="Weber N.D."/>
            <person name="Virtaneva K."/>
            <person name="Barbian K."/>
            <person name="Babar A."/>
            <person name="Rosenke K."/>
        </authorList>
    </citation>
    <scope>NUCLEOTIDE SEQUENCE</scope>
    <source>
        <strain evidence="8">UB2112</strain>
    </source>
</reference>
<keyword evidence="5" id="KW-0539">Nucleus</keyword>
<proteinExistence type="inferred from homology"/>
<dbReference type="FunFam" id="3.40.50.12650:FF:000007">
    <property type="entry name" value="DNA cross-link repair 1A protein, variant"/>
    <property type="match status" value="1"/>
</dbReference>
<feature type="region of interest" description="Disordered" evidence="6">
    <location>
        <begin position="1"/>
        <end position="64"/>
    </location>
</feature>
<evidence type="ECO:0000256" key="2">
    <source>
        <dbReference type="ARBA" id="ARBA00010304"/>
    </source>
</evidence>
<dbReference type="GO" id="GO:0003684">
    <property type="term" value="F:damaged DNA binding"/>
    <property type="evidence" value="ECO:0007669"/>
    <property type="project" value="TreeGrafter"/>
</dbReference>
<keyword evidence="4" id="KW-0234">DNA repair</keyword>
<keyword evidence="3" id="KW-0227">DNA damage</keyword>
<dbReference type="Gene3D" id="3.60.15.10">
    <property type="entry name" value="Ribonuclease Z/Hydroxyacylglutathione hydrolase-like"/>
    <property type="match status" value="1"/>
</dbReference>
<dbReference type="EMBL" id="LT558120">
    <property type="protein sequence ID" value="SAM81139.1"/>
    <property type="molecule type" value="Genomic_DNA"/>
</dbReference>
<feature type="compositionally biased region" description="Acidic residues" evidence="6">
    <location>
        <begin position="539"/>
        <end position="563"/>
    </location>
</feature>
<evidence type="ECO:0000259" key="7">
    <source>
        <dbReference type="Pfam" id="PF07522"/>
    </source>
</evidence>
<evidence type="ECO:0000313" key="8">
    <source>
        <dbReference type="EMBL" id="SAM81139.1"/>
    </source>
</evidence>
<evidence type="ECO:0000256" key="3">
    <source>
        <dbReference type="ARBA" id="ARBA00022763"/>
    </source>
</evidence>
<feature type="domain" description="DNA repair metallo-beta-lactamase" evidence="7">
    <location>
        <begin position="712"/>
        <end position="841"/>
    </location>
</feature>
<dbReference type="Gene3D" id="3.40.50.12650">
    <property type="match status" value="1"/>
</dbReference>
<feature type="region of interest" description="Disordered" evidence="6">
    <location>
        <begin position="510"/>
        <end position="586"/>
    </location>
</feature>
<evidence type="ECO:0000313" key="9">
    <source>
        <dbReference type="EMBL" id="SYW78072.1"/>
    </source>
</evidence>
<feature type="region of interest" description="Disordered" evidence="6">
    <location>
        <begin position="131"/>
        <end position="165"/>
    </location>
</feature>
<feature type="region of interest" description="Disordered" evidence="6">
    <location>
        <begin position="613"/>
        <end position="658"/>
    </location>
</feature>
<evidence type="ECO:0000256" key="4">
    <source>
        <dbReference type="ARBA" id="ARBA00023204"/>
    </source>
</evidence>
<keyword evidence="11" id="KW-1185">Reference proteome</keyword>
<reference evidence="10" key="1">
    <citation type="submission" date="2016-04" db="EMBL/GenBank/DDBJ databases">
        <authorList>
            <person name="Guldener U."/>
            <person name="Guldener U."/>
        </authorList>
    </citation>
    <scope>NUCLEOTIDE SEQUENCE [LARGE SCALE GENOMIC DNA]</scope>
    <source>
        <strain evidence="10">UB2112</strain>
    </source>
</reference>
<comment type="similarity">
    <text evidence="2">Belongs to the DNA repair metallo-beta-lactamase (DRMBL) family.</text>
</comment>
<evidence type="ECO:0000256" key="6">
    <source>
        <dbReference type="SAM" id="MobiDB-lite"/>
    </source>
</evidence>
<dbReference type="PANTHER" id="PTHR23240:SF6">
    <property type="entry name" value="DNA CROSS-LINK REPAIR 1A PROTEIN"/>
    <property type="match status" value="1"/>
</dbReference>
<gene>
    <name evidence="9" type="ORF">UBRO2_02264</name>
    <name evidence="8" type="ORF">UBRO_02765</name>
</gene>
<dbReference type="GO" id="GO:0005634">
    <property type="term" value="C:nucleus"/>
    <property type="evidence" value="ECO:0007669"/>
    <property type="project" value="UniProtKB-SubCell"/>
</dbReference>
<feature type="compositionally biased region" description="Low complexity" evidence="6">
    <location>
        <begin position="36"/>
        <end position="50"/>
    </location>
</feature>
<dbReference type="GO" id="GO:0036297">
    <property type="term" value="P:interstrand cross-link repair"/>
    <property type="evidence" value="ECO:0007669"/>
    <property type="project" value="TreeGrafter"/>
</dbReference>
<evidence type="ECO:0000313" key="10">
    <source>
        <dbReference type="Proteomes" id="UP000179920"/>
    </source>
</evidence>
<reference evidence="9" key="3">
    <citation type="submission" date="2018-08" db="EMBL/GenBank/DDBJ databases">
        <authorList>
            <person name="Guldener U."/>
        </authorList>
    </citation>
    <scope>NUCLEOTIDE SEQUENCE</scope>
    <source>
        <strain evidence="9">UB2</strain>
    </source>
</reference>
<name>A0A1K0H507_9BASI</name>
<protein>
    <recommendedName>
        <fullName evidence="7">DNA repair metallo-beta-lactamase domain-containing protein</fullName>
    </recommendedName>
</protein>
<dbReference type="EMBL" id="ULHB01000033">
    <property type="protein sequence ID" value="SYW78072.1"/>
    <property type="molecule type" value="Genomic_DNA"/>
</dbReference>
<dbReference type="SUPFAM" id="SSF56281">
    <property type="entry name" value="Metallo-hydrolase/oxidoreductase"/>
    <property type="match status" value="1"/>
</dbReference>
<accession>A0A1K0H507</accession>
<feature type="compositionally biased region" description="Low complexity" evidence="6">
    <location>
        <begin position="138"/>
        <end position="160"/>
    </location>
</feature>
<dbReference type="CDD" id="cd16273">
    <property type="entry name" value="SNM1A-1C-like_MBL-fold"/>
    <property type="match status" value="1"/>
</dbReference>
<dbReference type="PANTHER" id="PTHR23240">
    <property type="entry name" value="DNA CROSS-LINK REPAIR PROTEIN PSO2/SNM1-RELATED"/>
    <property type="match status" value="1"/>
</dbReference>
<dbReference type="InterPro" id="IPR011084">
    <property type="entry name" value="DRMBL"/>
</dbReference>
<dbReference type="Proteomes" id="UP000179920">
    <property type="component" value="Chromosome IV"/>
</dbReference>
<dbReference type="AlphaFoldDB" id="A0A1K0H507"/>
<feature type="region of interest" description="Disordered" evidence="6">
    <location>
        <begin position="187"/>
        <end position="208"/>
    </location>
</feature>
<dbReference type="OrthoDB" id="262529at2759"/>
<evidence type="ECO:0000256" key="5">
    <source>
        <dbReference type="ARBA" id="ARBA00023242"/>
    </source>
</evidence>
<sequence>MAPSTVASPTKRRKLASTSPTKQVSPNGSAQASLLSFFGSGSPTASSPATANPPKRTPSDSQLENAGLTCTFSQAETKAQRTADCPICCRKVPFNTVQAHVNACLDAADSIAAEPEVLRDCVNEQQIKPHDEAVRRQSCSPASTPFAPSPTKDTPTETTAPPQPAKLTSISELASTLDARVAPTNIAEQSSNASPAPQPGRTPSSFLSSAKRAASSAFTVLMKSHSESKQWATADAVEAANYRGKARSRPEARTAPFYKALEGMPLTVDAFRFGKIEGCRGYFLTHFHSDHYGGMTANWNHGPIYCSVTTANLCRTHLGVDPQWLRPLPMEVAVPVPDSGGVMVTCIEANHCPGSCLFLFEGPQTCQLLSRNHATPYIGTGKIFRYLHCGDFRASPVHTNHPSIVGKKLDIIYLDTTYCNARYCFPAQDQVIEACAELVRQIVPEVQLEANRAAKMEELQAGEEGREDWTQAPPRKGKNSVDTDSAFATAFKGWFNTKVENADGTVSALQAPASSTDASGSNVKEEESPDTAPIKQEETQDENLELDEENLFLGEDDLEDPADDRDNTYESPVSESPTPRVKLEPSEDALLDIGAEDRKPDVKLKVTDAPPPVAASAQVVKKEEEADQNAGIKRSPSGDVNASNWLTKHSESSRDAVSGLRRRDGGRLLVVIGTYTIGKERIVKAVARAMNSKIFCMDSRKYRVYAQLEDPELHSLLTRSPSASVHVANLHAINGEGLRDVVAALRTRGYDFTHAVAFRPTGWTYKPSAGMDTVSPSLDRLIQWNQSRSFGPHNLFPTRDSTPDYMIYGVPYSEHSSFFELTAFALSTKYDRIIATVNVGNPTSRAKMVKWFEKWMLEKRRREKHGLRELEARAVTYW</sequence>
<comment type="subcellular location">
    <subcellularLocation>
        <location evidence="1">Nucleus</location>
    </subcellularLocation>
</comment>
<feature type="compositionally biased region" description="Polar residues" evidence="6">
    <location>
        <begin position="16"/>
        <end position="34"/>
    </location>
</feature>
<evidence type="ECO:0000256" key="1">
    <source>
        <dbReference type="ARBA" id="ARBA00004123"/>
    </source>
</evidence>